<accession>A0ABU0YFN9</accession>
<dbReference type="CDD" id="cd13568">
    <property type="entry name" value="PBP2_TAXI_TRAP_like_3"/>
    <property type="match status" value="1"/>
</dbReference>
<organism evidence="2 3">
    <name type="scientific">Dongia sedimenti</name>
    <dbReference type="NCBI Taxonomy" id="3064282"/>
    <lineage>
        <taxon>Bacteria</taxon>
        <taxon>Pseudomonadati</taxon>
        <taxon>Pseudomonadota</taxon>
        <taxon>Alphaproteobacteria</taxon>
        <taxon>Rhodospirillales</taxon>
        <taxon>Dongiaceae</taxon>
        <taxon>Dongia</taxon>
    </lineage>
</organism>
<dbReference type="SUPFAM" id="SSF53850">
    <property type="entry name" value="Periplasmic binding protein-like II"/>
    <property type="match status" value="1"/>
</dbReference>
<dbReference type="Pfam" id="PF16868">
    <property type="entry name" value="NMT1_3"/>
    <property type="match status" value="1"/>
</dbReference>
<comment type="caution">
    <text evidence="2">The sequence shown here is derived from an EMBL/GenBank/DDBJ whole genome shotgun (WGS) entry which is preliminary data.</text>
</comment>
<dbReference type="Proteomes" id="UP001230156">
    <property type="component" value="Unassembled WGS sequence"/>
</dbReference>
<proteinExistence type="predicted"/>
<feature type="transmembrane region" description="Helical" evidence="1">
    <location>
        <begin position="21"/>
        <end position="45"/>
    </location>
</feature>
<reference evidence="3" key="1">
    <citation type="submission" date="2023-08" db="EMBL/GenBank/DDBJ databases">
        <title>Rhodospirillaceae gen. nov., a novel taxon isolated from the Yangtze River Yuezi River estuary sludge.</title>
        <authorList>
            <person name="Ruan L."/>
        </authorList>
    </citation>
    <scope>NUCLEOTIDE SEQUENCE [LARGE SCALE GENOMIC DNA]</scope>
    <source>
        <strain evidence="3">R-7</strain>
    </source>
</reference>
<dbReference type="PANTHER" id="PTHR42941">
    <property type="entry name" value="SLL1037 PROTEIN"/>
    <property type="match status" value="1"/>
</dbReference>
<evidence type="ECO:0000313" key="3">
    <source>
        <dbReference type="Proteomes" id="UP001230156"/>
    </source>
</evidence>
<keyword evidence="1" id="KW-0812">Transmembrane</keyword>
<dbReference type="PANTHER" id="PTHR42941:SF1">
    <property type="entry name" value="SLL1037 PROTEIN"/>
    <property type="match status" value="1"/>
</dbReference>
<keyword evidence="3" id="KW-1185">Reference proteome</keyword>
<dbReference type="EMBL" id="JAUYVI010000001">
    <property type="protein sequence ID" value="MDQ7246526.1"/>
    <property type="molecule type" value="Genomic_DNA"/>
</dbReference>
<protein>
    <submittedName>
        <fullName evidence="2">TAXI family TRAP transporter solute-binding subunit</fullName>
    </submittedName>
</protein>
<keyword evidence="1" id="KW-1133">Transmembrane helix</keyword>
<dbReference type="InterPro" id="IPR011852">
    <property type="entry name" value="TRAP_TAXI"/>
</dbReference>
<dbReference type="RefSeq" id="WP_379953918.1">
    <property type="nucleotide sequence ID" value="NZ_JAUYVI010000001.1"/>
</dbReference>
<dbReference type="Gene3D" id="3.40.190.10">
    <property type="entry name" value="Periplasmic binding protein-like II"/>
    <property type="match status" value="2"/>
</dbReference>
<evidence type="ECO:0000313" key="2">
    <source>
        <dbReference type="EMBL" id="MDQ7246526.1"/>
    </source>
</evidence>
<gene>
    <name evidence="2" type="ORF">Q8A70_02560</name>
</gene>
<dbReference type="NCBIfam" id="TIGR02122">
    <property type="entry name" value="TRAP_TAXI"/>
    <property type="match status" value="1"/>
</dbReference>
<sequence length="351" mass="37191">MSSTLEGPAQRKKEQSVMLRRTLKLAAVPLAIAVGGCMAVSIALAPAPVTVATGSPGGIFHPVGNAICRMFNLPSGHQPIPCIALSSEGAVENIKRVQSGKSSFGLSQTDVAYAAFHGAGPFAPDKIGPFTFGGADPNLRMLIALYPDEFTVVARADSGIRDFEDLRDKRIGIGTSGAGYTFTRDVVLKYYNWTISDAERLRELGSAEQNQALCSGKVDAIIFVAGHPSGLTQEATTGCAAKLVRVAGPQIDQLLAAYPYYEASVIPGGIYAGNPDDVPTIGTRAVLVTSSRTPDDLAYALVKAVFENFDDFRRLHPALAKLKLKDMVPSSAVIPIHPGALKYFREAGLMP</sequence>
<name>A0ABU0YFN9_9PROT</name>
<evidence type="ECO:0000256" key="1">
    <source>
        <dbReference type="SAM" id="Phobius"/>
    </source>
</evidence>
<keyword evidence="1" id="KW-0472">Membrane</keyword>